<feature type="signal peptide" evidence="1">
    <location>
        <begin position="1"/>
        <end position="22"/>
    </location>
</feature>
<feature type="chain" id="PRO_5016450585" evidence="1">
    <location>
        <begin position="23"/>
        <end position="238"/>
    </location>
</feature>
<proteinExistence type="evidence at transcript level"/>
<reference evidence="2" key="1">
    <citation type="submission" date="2017-06" db="EMBL/GenBank/DDBJ databases">
        <title>Neuropeptide precursors identification based on transcriptomic and neuropeptidomic analysis of circumoral nerve ring in sea cucumber.</title>
        <authorList>
            <person name="Chen M.Y."/>
            <person name="Hou Y.Y."/>
            <person name="Elphick M.R."/>
        </authorList>
    </citation>
    <scope>NUCLEOTIDE SEQUENCE</scope>
    <source>
        <tissue evidence="2">Circumoral nerve ring</tissue>
    </source>
</reference>
<evidence type="ECO:0000313" key="2">
    <source>
        <dbReference type="EMBL" id="AWU78776.1"/>
    </source>
</evidence>
<sequence length="238" mass="27456">MAVEAKIVSCLVCIWLTSTVYSQSNTGRTHDYGELSKAVDTFLDILMDEENFDDVNNIESWETVLKEDINPKLRILAHVMRSLSSRPDTSSLREQVFPSDYISRYLQEILTDEQPFWDESSPKLPSLQTPELDQIKASADERNNFWSDNPSHRPPEGIPFSAGEESKRNGIWYGKRKSSLDGEAVKRNGIWYGKRSSPPVDDKRNGIWYGKRNGIWYGKRNGIWYGKRDDSLYSEEMM</sequence>
<keyword evidence="1" id="KW-0732">Signal</keyword>
<dbReference type="GeneID" id="139968000"/>
<dbReference type="RefSeq" id="XP_071828367.1">
    <property type="nucleotide sequence ID" value="XM_071972266.1"/>
</dbReference>
<dbReference type="RefSeq" id="XP_071828366.1">
    <property type="nucleotide sequence ID" value="XM_071972265.1"/>
</dbReference>
<name>A0A2Z4C082_STIJA</name>
<protein>
    <submittedName>
        <fullName evidence="2">NGIWYamide-like</fullName>
    </submittedName>
</protein>
<dbReference type="EMBL" id="MF401992">
    <property type="protein sequence ID" value="AWU78776.1"/>
    <property type="molecule type" value="mRNA"/>
</dbReference>
<evidence type="ECO:0000256" key="1">
    <source>
        <dbReference type="SAM" id="SignalP"/>
    </source>
</evidence>
<organism evidence="2">
    <name type="scientific">Stichopus japonicus</name>
    <name type="common">Sea cucumber</name>
    <dbReference type="NCBI Taxonomy" id="307972"/>
    <lineage>
        <taxon>Eukaryota</taxon>
        <taxon>Metazoa</taxon>
        <taxon>Echinodermata</taxon>
        <taxon>Eleutherozoa</taxon>
        <taxon>Echinozoa</taxon>
        <taxon>Holothuroidea</taxon>
        <taxon>Aspidochirotacea</taxon>
        <taxon>Aspidochirotida</taxon>
        <taxon>Stichopodidae</taxon>
        <taxon>Apostichopus</taxon>
    </lineage>
</organism>
<dbReference type="AlphaFoldDB" id="A0A2Z4C082"/>
<accession>A0A2Z4C082</accession>